<reference evidence="4" key="1">
    <citation type="journal article" date="2018" name="Nat. Microbiol.">
        <title>Leveraging single-cell genomics to expand the fungal tree of life.</title>
        <authorList>
            <person name="Ahrendt S.R."/>
            <person name="Quandt C.A."/>
            <person name="Ciobanu D."/>
            <person name="Clum A."/>
            <person name="Salamov A."/>
            <person name="Andreopoulos B."/>
            <person name="Cheng J.F."/>
            <person name="Woyke T."/>
            <person name="Pelin A."/>
            <person name="Henrissat B."/>
            <person name="Reynolds N.K."/>
            <person name="Benny G.L."/>
            <person name="Smith M.E."/>
            <person name="James T.Y."/>
            <person name="Grigoriev I.V."/>
        </authorList>
    </citation>
    <scope>NUCLEOTIDE SEQUENCE [LARGE SCALE GENOMIC DNA]</scope>
    <source>
        <strain evidence="4">Benny S71-1</strain>
    </source>
</reference>
<gene>
    <name evidence="3" type="ORF">SYNPS1DRAFT_26392</name>
</gene>
<feature type="compositionally biased region" description="Basic and acidic residues" evidence="1">
    <location>
        <begin position="126"/>
        <end position="148"/>
    </location>
</feature>
<keyword evidence="4" id="KW-1185">Reference proteome</keyword>
<dbReference type="OrthoDB" id="2139939at2759"/>
<feature type="region of interest" description="Disordered" evidence="1">
    <location>
        <begin position="75"/>
        <end position="203"/>
    </location>
</feature>
<evidence type="ECO:0000256" key="1">
    <source>
        <dbReference type="SAM" id="MobiDB-lite"/>
    </source>
</evidence>
<feature type="region of interest" description="Disordered" evidence="1">
    <location>
        <begin position="419"/>
        <end position="481"/>
    </location>
</feature>
<dbReference type="Proteomes" id="UP000278143">
    <property type="component" value="Unassembled WGS sequence"/>
</dbReference>
<proteinExistence type="predicted"/>
<feature type="transmembrane region" description="Helical" evidence="2">
    <location>
        <begin position="24"/>
        <end position="42"/>
    </location>
</feature>
<feature type="compositionally biased region" description="Basic residues" evidence="1">
    <location>
        <begin position="165"/>
        <end position="184"/>
    </location>
</feature>
<dbReference type="PANTHER" id="PTHR34117:SF1">
    <property type="entry name" value="STYLE CELL-CYCLE INHIBITOR 1"/>
    <property type="match status" value="1"/>
</dbReference>
<name>A0A4P9Z5S3_9FUNG</name>
<keyword evidence="2" id="KW-1133">Transmembrane helix</keyword>
<feature type="compositionally biased region" description="Basic and acidic residues" evidence="1">
    <location>
        <begin position="83"/>
        <end position="96"/>
    </location>
</feature>
<evidence type="ECO:0000313" key="4">
    <source>
        <dbReference type="Proteomes" id="UP000278143"/>
    </source>
</evidence>
<feature type="compositionally biased region" description="Polar residues" evidence="1">
    <location>
        <begin position="459"/>
        <end position="468"/>
    </location>
</feature>
<organism evidence="3 4">
    <name type="scientific">Syncephalis pseudoplumigaleata</name>
    <dbReference type="NCBI Taxonomy" id="1712513"/>
    <lineage>
        <taxon>Eukaryota</taxon>
        <taxon>Fungi</taxon>
        <taxon>Fungi incertae sedis</taxon>
        <taxon>Zoopagomycota</taxon>
        <taxon>Zoopagomycotina</taxon>
        <taxon>Zoopagomycetes</taxon>
        <taxon>Zoopagales</taxon>
        <taxon>Piptocephalidaceae</taxon>
        <taxon>Syncephalis</taxon>
    </lineage>
</organism>
<protein>
    <submittedName>
        <fullName evidence="3">Uncharacterized protein</fullName>
    </submittedName>
</protein>
<evidence type="ECO:0000256" key="2">
    <source>
        <dbReference type="SAM" id="Phobius"/>
    </source>
</evidence>
<dbReference type="EMBL" id="KZ989128">
    <property type="protein sequence ID" value="RKP27983.1"/>
    <property type="molecule type" value="Genomic_DNA"/>
</dbReference>
<dbReference type="AlphaFoldDB" id="A0A4P9Z5S3"/>
<feature type="transmembrane region" description="Helical" evidence="2">
    <location>
        <begin position="54"/>
        <end position="74"/>
    </location>
</feature>
<evidence type="ECO:0000313" key="3">
    <source>
        <dbReference type="EMBL" id="RKP27983.1"/>
    </source>
</evidence>
<dbReference type="InterPro" id="IPR044688">
    <property type="entry name" value="SCI-1-like"/>
</dbReference>
<accession>A0A4P9Z5S3</accession>
<feature type="compositionally biased region" description="Basic residues" evidence="1">
    <location>
        <begin position="149"/>
        <end position="159"/>
    </location>
</feature>
<dbReference type="PANTHER" id="PTHR34117">
    <property type="entry name" value="STYLE CELL-CYCLE INHIBITOR 1"/>
    <property type="match status" value="1"/>
</dbReference>
<feature type="region of interest" description="Disordered" evidence="1">
    <location>
        <begin position="323"/>
        <end position="346"/>
    </location>
</feature>
<feature type="compositionally biased region" description="Basic and acidic residues" evidence="1">
    <location>
        <begin position="469"/>
        <end position="481"/>
    </location>
</feature>
<keyword evidence="2" id="KW-0472">Membrane</keyword>
<feature type="compositionally biased region" description="Basic and acidic residues" evidence="1">
    <location>
        <begin position="103"/>
        <end position="114"/>
    </location>
</feature>
<sequence>MAAANGHQLDCHIDNAMGMVQTNACFAFLFAALSVVRVHTVVPSLHMLHDQLDTLASLFHLALLSTAAAAIVTMERGRRRSHSPAERRADSREARDRRRRDRDRRDHRDEEVAGTHKHRRHRSSRHREQYTDEDSRSESDYSSDDSREARRKRHKKRDRHDRDRKERHKKTKKERKKDKKKEKERRRERTPSSDDVSSSDDASDNVIDHRKLEKLGVDAITDKDYFSRSTEFRVWLREKKRIYFDDLKGSEARRYFGRFMRAWNGGKLDAKYYSGIRSSQLASSELTKYQWGFAKNMNQDEVLAVRDTVDTATNSERVARDLAQRTQGHRDTGHATGALGGTAGRRPHAGWRRWCMHESADRQVAEMDDEDRRRYERGLRRKDTKSYRKAREADLEELAPKATGREAMIEKRRARSAYLHREPSPDPELPEADLMGGGDSYQAHLRSLEESRQRRMQHRQNVQTQRTSEMSERVAAHQRKEDATMAMFRQMVEQRGQRELQPR</sequence>
<keyword evidence="2" id="KW-0812">Transmembrane</keyword>
<feature type="compositionally biased region" description="Basic and acidic residues" evidence="1">
    <location>
        <begin position="323"/>
        <end position="333"/>
    </location>
</feature>
<feature type="compositionally biased region" description="Basic residues" evidence="1">
    <location>
        <begin position="115"/>
        <end position="125"/>
    </location>
</feature>